<keyword evidence="6" id="KW-0808">Transferase</keyword>
<evidence type="ECO:0000259" key="14">
    <source>
        <dbReference type="PROSITE" id="PS50110"/>
    </source>
</evidence>
<dbReference type="Gene3D" id="3.40.50.2300">
    <property type="match status" value="1"/>
</dbReference>
<dbReference type="InterPro" id="IPR011102">
    <property type="entry name" value="Sig_transdc_His_kinase_HWE"/>
</dbReference>
<dbReference type="Pfam" id="PF00360">
    <property type="entry name" value="PHY"/>
    <property type="match status" value="1"/>
</dbReference>
<dbReference type="InterPro" id="IPR009219">
    <property type="entry name" value="Bactrphtchr_CheY"/>
</dbReference>
<dbReference type="GO" id="GO:0006355">
    <property type="term" value="P:regulation of DNA-templated transcription"/>
    <property type="evidence" value="ECO:0007669"/>
    <property type="project" value="InterPro"/>
</dbReference>
<dbReference type="Gene3D" id="3.30.450.20">
    <property type="entry name" value="PAS domain"/>
    <property type="match status" value="1"/>
</dbReference>
<evidence type="ECO:0000256" key="4">
    <source>
        <dbReference type="ARBA" id="ARBA00022553"/>
    </source>
</evidence>
<evidence type="ECO:0000313" key="16">
    <source>
        <dbReference type="Proteomes" id="UP000004310"/>
    </source>
</evidence>
<dbReference type="InterPro" id="IPR003018">
    <property type="entry name" value="GAF"/>
</dbReference>
<evidence type="ECO:0000256" key="8">
    <source>
        <dbReference type="ARBA" id="ARBA00022777"/>
    </source>
</evidence>
<dbReference type="EMBL" id="AATP01000003">
    <property type="protein sequence ID" value="EAU41369.1"/>
    <property type="molecule type" value="Genomic_DNA"/>
</dbReference>
<dbReference type="InterPro" id="IPR011006">
    <property type="entry name" value="CheY-like_superfamily"/>
</dbReference>
<keyword evidence="16" id="KW-1185">Reference proteome</keyword>
<sequence>MRQQESEFMTAKEDPTTFSVDLTNCDREPIHLLGAVQDFGFLVAVSFDWLIQRVSANIESFTGRSVDDLLGAPLNTLLGDNVIHLIRSRLQMLSSEDGTEHVFGIDFLSNGRKFDVSLHVSGSSIVIEAEPSDTHQTVTPGALVRSMSGRLQRTPSTRDLFEESVRQLRSVTGFDRVMLYRFNTDGAGTVVAEALRTGLESFRGLNYPAADIPTQARALYVRNRVRTIADVRAEPVPVEPALDPSGEPLDLSMSTLRSVSPIHIEYLQNMGVDASYSISIVIDGKLWGLFALHHYKPRRLSMEMRNATELFGLMISLMIEGKLAREQRAAEEKARELHDRFVGKLMSLTPSVSDLSNFAGDLRDIIPSDGFAVWADGLVKSYGKTPPDDAMPALARFLNRAAASRVYSSDELGAVYPPAKEFEQDAAGLLAIPISRSPRDYIMFFRQELVQTVNWAGNPQDKKMGYGPNGPRLTPRKSFEAWQETVRGKSRSWTDAEKKASEALRISILEVLVKFTEETSRQQAQSQQAQELLIAELNHRVRNILALIRALVIQSKATATSIDDFSDIVSGRIQALARAHDQITDEKYASQKLSEIIQTEVDAYIGGKADRVRLTGPNILVSPKAFSILALVFHEMVTNSAKYGGLSDSRGQVFVDWQIHEEDGCVIRWREEGGPAVQRPSRRGFGSTIIERSIPHDLGGEAQLTFKLAGLQARFVIPHTFIDYVEHNHDGLQSGLEQPIGSHGGQNGTSGLRGSGRMNASDGLLLDGMNALLVEDNVIISLDAEQLLESHGTSAVFVGANVKEARRILDEQSIDVAMLDVNLGIETSFPLVEPLMERGIPFVFVTGYGEQIEFPESAGPHVEAVKKPFSEDDLLSALRRAIERSRAA</sequence>
<protein>
    <recommendedName>
        <fullName evidence="2">histidine kinase</fullName>
        <ecNumber evidence="2">2.7.13.3</ecNumber>
    </recommendedName>
</protein>
<evidence type="ECO:0000256" key="6">
    <source>
        <dbReference type="ARBA" id="ARBA00022679"/>
    </source>
</evidence>
<dbReference type="Pfam" id="PF00072">
    <property type="entry name" value="Response_reg"/>
    <property type="match status" value="1"/>
</dbReference>
<dbReference type="eggNOG" id="COG0784">
    <property type="taxonomic scope" value="Bacteria"/>
</dbReference>
<dbReference type="PIRSF" id="PIRSF036397">
    <property type="entry name" value="Bactrphtchrm_rec"/>
    <property type="match status" value="1"/>
</dbReference>
<dbReference type="GO" id="GO:0005524">
    <property type="term" value="F:ATP binding"/>
    <property type="evidence" value="ECO:0007669"/>
    <property type="project" value="UniProtKB-KW"/>
</dbReference>
<dbReference type="InterPro" id="IPR029016">
    <property type="entry name" value="GAF-like_dom_sf"/>
</dbReference>
<proteinExistence type="predicted"/>
<feature type="domain" description="Response regulatory" evidence="14">
    <location>
        <begin position="770"/>
        <end position="882"/>
    </location>
</feature>
<dbReference type="GO" id="GO:0009881">
    <property type="term" value="F:photoreceptor activity"/>
    <property type="evidence" value="ECO:0007669"/>
    <property type="project" value="UniProtKB-KW"/>
</dbReference>
<evidence type="ECO:0000256" key="9">
    <source>
        <dbReference type="ARBA" id="ARBA00022840"/>
    </source>
</evidence>
<evidence type="ECO:0000256" key="1">
    <source>
        <dbReference type="ARBA" id="ARBA00000085"/>
    </source>
</evidence>
<accession>Q0G229</accession>
<dbReference type="GO" id="GO:0009584">
    <property type="term" value="P:detection of visible light"/>
    <property type="evidence" value="ECO:0007669"/>
    <property type="project" value="InterPro"/>
</dbReference>
<feature type="modified residue" description="4-aspartylphosphate" evidence="12">
    <location>
        <position position="820"/>
    </location>
</feature>
<dbReference type="InterPro" id="IPR001294">
    <property type="entry name" value="Phytochrome"/>
</dbReference>
<feature type="domain" description="Phytochrome chromophore attachment site" evidence="13">
    <location>
        <begin position="156"/>
        <end position="313"/>
    </location>
</feature>
<dbReference type="InterPro" id="IPR043150">
    <property type="entry name" value="Phytochrome_PHY_sf"/>
</dbReference>
<keyword evidence="9" id="KW-0067">ATP-binding</keyword>
<dbReference type="PANTHER" id="PTHR41523:SF7">
    <property type="entry name" value="HISTIDINE KINASE"/>
    <property type="match status" value="1"/>
</dbReference>
<keyword evidence="7" id="KW-0547">Nucleotide-binding</keyword>
<dbReference type="InterPro" id="IPR013654">
    <property type="entry name" value="PAS_2"/>
</dbReference>
<evidence type="ECO:0000256" key="3">
    <source>
        <dbReference type="ARBA" id="ARBA00022543"/>
    </source>
</evidence>
<dbReference type="eggNOG" id="COG4251">
    <property type="taxonomic scope" value="Bacteria"/>
</dbReference>
<dbReference type="PRINTS" id="PR01033">
    <property type="entry name" value="PHYTOCHROME"/>
</dbReference>
<dbReference type="GO" id="GO:0000160">
    <property type="term" value="P:phosphorelay signal transduction system"/>
    <property type="evidence" value="ECO:0007669"/>
    <property type="project" value="InterPro"/>
</dbReference>
<dbReference type="PANTHER" id="PTHR41523">
    <property type="entry name" value="TWO-COMPONENT SYSTEM SENSOR PROTEIN"/>
    <property type="match status" value="1"/>
</dbReference>
<keyword evidence="11" id="KW-0675">Receptor</keyword>
<dbReference type="InterPro" id="IPR013515">
    <property type="entry name" value="Phytochrome_cen-reg"/>
</dbReference>
<dbReference type="GO" id="GO:0004673">
    <property type="term" value="F:protein histidine kinase activity"/>
    <property type="evidence" value="ECO:0007669"/>
    <property type="project" value="UniProtKB-EC"/>
</dbReference>
<dbReference type="Gene3D" id="3.30.450.270">
    <property type="match status" value="1"/>
</dbReference>
<dbReference type="PROSITE" id="PS50046">
    <property type="entry name" value="PHYTOCHROME_2"/>
    <property type="match status" value="1"/>
</dbReference>
<organism evidence="15 16">
    <name type="scientific">Fulvimarina pelagi HTCC2506</name>
    <dbReference type="NCBI Taxonomy" id="314231"/>
    <lineage>
        <taxon>Bacteria</taxon>
        <taxon>Pseudomonadati</taxon>
        <taxon>Pseudomonadota</taxon>
        <taxon>Alphaproteobacteria</taxon>
        <taxon>Hyphomicrobiales</taxon>
        <taxon>Aurantimonadaceae</taxon>
        <taxon>Fulvimarina</taxon>
    </lineage>
</organism>
<evidence type="ECO:0000256" key="12">
    <source>
        <dbReference type="PROSITE-ProRule" id="PRU00169"/>
    </source>
</evidence>
<evidence type="ECO:0000256" key="7">
    <source>
        <dbReference type="ARBA" id="ARBA00022741"/>
    </source>
</evidence>
<dbReference type="Pfam" id="PF07536">
    <property type="entry name" value="HWE_HK"/>
    <property type="match status" value="1"/>
</dbReference>
<dbReference type="SMART" id="SM00065">
    <property type="entry name" value="GAF"/>
    <property type="match status" value="1"/>
</dbReference>
<dbReference type="Pfam" id="PF01590">
    <property type="entry name" value="GAF"/>
    <property type="match status" value="1"/>
</dbReference>
<dbReference type="SMART" id="SM00448">
    <property type="entry name" value="REC"/>
    <property type="match status" value="1"/>
</dbReference>
<dbReference type="SUPFAM" id="SSF55781">
    <property type="entry name" value="GAF domain-like"/>
    <property type="match status" value="2"/>
</dbReference>
<comment type="catalytic activity">
    <reaction evidence="1">
        <text>ATP + protein L-histidine = ADP + protein N-phospho-L-histidine.</text>
        <dbReference type="EC" id="2.7.13.3"/>
    </reaction>
</comment>
<dbReference type="SMART" id="SM00911">
    <property type="entry name" value="HWE_HK"/>
    <property type="match status" value="1"/>
</dbReference>
<gene>
    <name evidence="15" type="ORF">FP2506_01340</name>
</gene>
<dbReference type="Gene3D" id="3.30.450.40">
    <property type="match status" value="1"/>
</dbReference>
<dbReference type="InterPro" id="IPR001789">
    <property type="entry name" value="Sig_transdc_resp-reg_receiver"/>
</dbReference>
<dbReference type="InterPro" id="IPR016132">
    <property type="entry name" value="Phyto_chromo_attachment"/>
</dbReference>
<evidence type="ECO:0000256" key="5">
    <source>
        <dbReference type="ARBA" id="ARBA00022606"/>
    </source>
</evidence>
<name>Q0G229_9HYPH</name>
<evidence type="ECO:0000256" key="11">
    <source>
        <dbReference type="ARBA" id="ARBA00023170"/>
    </source>
</evidence>
<dbReference type="STRING" id="217511.GCA_001463845_02205"/>
<dbReference type="Proteomes" id="UP000004310">
    <property type="component" value="Unassembled WGS sequence"/>
</dbReference>
<reference evidence="15 16" key="1">
    <citation type="journal article" date="2010" name="J. Bacteriol.">
        <title>Genome sequence of Fulvimarina pelagi HTCC2506T, a Mn(II)-oxidizing alphaproteobacterium possessing an aerobic anoxygenic photosynthetic gene cluster and Xanthorhodopsin.</title>
        <authorList>
            <person name="Kang I."/>
            <person name="Oh H.M."/>
            <person name="Lim S.I."/>
            <person name="Ferriera S."/>
            <person name="Giovannoni S.J."/>
            <person name="Cho J.C."/>
        </authorList>
    </citation>
    <scope>NUCLEOTIDE SEQUENCE [LARGE SCALE GENOMIC DNA]</scope>
    <source>
        <strain evidence="15 16">HTCC2506</strain>
    </source>
</reference>
<dbReference type="SUPFAM" id="SSF55785">
    <property type="entry name" value="PYP-like sensor domain (PAS domain)"/>
    <property type="match status" value="1"/>
</dbReference>
<keyword evidence="4 12" id="KW-0597">Phosphoprotein</keyword>
<dbReference type="Gene3D" id="3.30.565.10">
    <property type="entry name" value="Histidine kinase-like ATPase, C-terminal domain"/>
    <property type="match status" value="1"/>
</dbReference>
<keyword evidence="8" id="KW-0418">Kinase</keyword>
<dbReference type="Pfam" id="PF08446">
    <property type="entry name" value="PAS_2"/>
    <property type="match status" value="1"/>
</dbReference>
<comment type="caution">
    <text evidence="15">The sequence shown here is derived from an EMBL/GenBank/DDBJ whole genome shotgun (WGS) entry which is preliminary data.</text>
</comment>
<dbReference type="SUPFAM" id="SSF52172">
    <property type="entry name" value="CheY-like"/>
    <property type="match status" value="1"/>
</dbReference>
<evidence type="ECO:0000259" key="13">
    <source>
        <dbReference type="PROSITE" id="PS50046"/>
    </source>
</evidence>
<dbReference type="AlphaFoldDB" id="Q0G229"/>
<dbReference type="PROSITE" id="PS50110">
    <property type="entry name" value="RESPONSE_REGULATORY"/>
    <property type="match status" value="1"/>
</dbReference>
<dbReference type="EC" id="2.7.13.3" evidence="2"/>
<keyword evidence="3" id="KW-0600">Photoreceptor protein</keyword>
<dbReference type="HOGENOM" id="CLU_000445_50_1_5"/>
<evidence type="ECO:0000256" key="10">
    <source>
        <dbReference type="ARBA" id="ARBA00022991"/>
    </source>
</evidence>
<keyword evidence="10" id="KW-0157">Chromophore</keyword>
<dbReference type="InterPro" id="IPR035965">
    <property type="entry name" value="PAS-like_dom_sf"/>
</dbReference>
<dbReference type="InterPro" id="IPR036890">
    <property type="entry name" value="HATPase_C_sf"/>
</dbReference>
<keyword evidence="5" id="KW-0716">Sensory transduction</keyword>
<evidence type="ECO:0000313" key="15">
    <source>
        <dbReference type="EMBL" id="EAU41369.1"/>
    </source>
</evidence>
<evidence type="ECO:0000256" key="2">
    <source>
        <dbReference type="ARBA" id="ARBA00012438"/>
    </source>
</evidence>